<keyword evidence="2" id="KW-1185">Reference proteome</keyword>
<dbReference type="Proteomes" id="UP001212997">
    <property type="component" value="Unassembled WGS sequence"/>
</dbReference>
<organism evidence="1 2">
    <name type="scientific">Meripilus lineatus</name>
    <dbReference type="NCBI Taxonomy" id="2056292"/>
    <lineage>
        <taxon>Eukaryota</taxon>
        <taxon>Fungi</taxon>
        <taxon>Dikarya</taxon>
        <taxon>Basidiomycota</taxon>
        <taxon>Agaricomycotina</taxon>
        <taxon>Agaricomycetes</taxon>
        <taxon>Polyporales</taxon>
        <taxon>Meripilaceae</taxon>
        <taxon>Meripilus</taxon>
    </lineage>
</organism>
<protein>
    <submittedName>
        <fullName evidence="1">Uncharacterized protein</fullName>
    </submittedName>
</protein>
<reference evidence="1" key="1">
    <citation type="submission" date="2022-07" db="EMBL/GenBank/DDBJ databases">
        <title>Genome Sequence of Physisporinus lineatus.</title>
        <authorList>
            <person name="Buettner E."/>
        </authorList>
    </citation>
    <scope>NUCLEOTIDE SEQUENCE</scope>
    <source>
        <strain evidence="1">VT162</strain>
    </source>
</reference>
<dbReference type="AlphaFoldDB" id="A0AAD5V418"/>
<dbReference type="EMBL" id="JANAWD010000214">
    <property type="protein sequence ID" value="KAJ3483793.1"/>
    <property type="molecule type" value="Genomic_DNA"/>
</dbReference>
<sequence length="236" mass="26966">MPFCTPCYRSFPNNHALQEHGETSTAHYDDSDSDHDSLNEEIRYSEEYKARNLFCGGCQVTWDTWFSFRRHLAGNRDDPHHAEFIALVGEPEDEDYFYSEGHQFLHLFCGGCQVTWDTWPSFRAHVASNCDDPHHAEFIERVRLPEYEGLGYSEEYKFWHLFCEPCQWIILHRATKNPIAIGAEGSSGTNATWTPTFVHRSMQMLFSSVQGRAAAADSSLKPLPSIIVNQALVVLG</sequence>
<gene>
    <name evidence="1" type="ORF">NLI96_g6076</name>
</gene>
<accession>A0AAD5V418</accession>
<name>A0AAD5V418_9APHY</name>
<proteinExistence type="predicted"/>
<evidence type="ECO:0000313" key="1">
    <source>
        <dbReference type="EMBL" id="KAJ3483793.1"/>
    </source>
</evidence>
<comment type="caution">
    <text evidence="1">The sequence shown here is derived from an EMBL/GenBank/DDBJ whole genome shotgun (WGS) entry which is preliminary data.</text>
</comment>
<evidence type="ECO:0000313" key="2">
    <source>
        <dbReference type="Proteomes" id="UP001212997"/>
    </source>
</evidence>